<keyword evidence="1" id="KW-0812">Transmembrane</keyword>
<sequence length="271" mass="29611">MMATAAAVAQQALGDDVVGCISGHYSCAGCLYGNTPLETSVWEPFATPELVIFYPCIGAFFILATALEFYTYAKKDNYKEYYILRTLGYLDKNGQRQPCQCRCPGPPRAMVLTILVAVSGSLAISTCFQSLAGGHAFGEDAEASCSVSALLRYRIDSDMYSAFENTYYAWDIENVFDQSGSVSDTVLSGGRQMWIEIFILQVFVLLFQLGLTSLAISLKNLGYLGDYGVNVVKIAIPLLIIIVVMVAGTFTVADTKNMLLDWIISLSIFLC</sequence>
<keyword evidence="1" id="KW-0472">Membrane</keyword>
<organism evidence="2 3">
    <name type="scientific">Hondaea fermentalgiana</name>
    <dbReference type="NCBI Taxonomy" id="2315210"/>
    <lineage>
        <taxon>Eukaryota</taxon>
        <taxon>Sar</taxon>
        <taxon>Stramenopiles</taxon>
        <taxon>Bigyra</taxon>
        <taxon>Labyrinthulomycetes</taxon>
        <taxon>Thraustochytrida</taxon>
        <taxon>Thraustochytriidae</taxon>
        <taxon>Hondaea</taxon>
    </lineage>
</organism>
<comment type="caution">
    <text evidence="2">The sequence shown here is derived from an EMBL/GenBank/DDBJ whole genome shotgun (WGS) entry which is preliminary data.</text>
</comment>
<proteinExistence type="predicted"/>
<evidence type="ECO:0000256" key="1">
    <source>
        <dbReference type="SAM" id="Phobius"/>
    </source>
</evidence>
<accession>A0A2R5GMA2</accession>
<feature type="transmembrane region" description="Helical" evidence="1">
    <location>
        <begin position="230"/>
        <end position="253"/>
    </location>
</feature>
<dbReference type="EMBL" id="BEYU01000111">
    <property type="protein sequence ID" value="GBG32007.1"/>
    <property type="molecule type" value="Genomic_DNA"/>
</dbReference>
<evidence type="ECO:0000313" key="3">
    <source>
        <dbReference type="Proteomes" id="UP000241890"/>
    </source>
</evidence>
<name>A0A2R5GMA2_9STRA</name>
<gene>
    <name evidence="2" type="ORF">FCC1311_082322</name>
</gene>
<evidence type="ECO:0000313" key="2">
    <source>
        <dbReference type="EMBL" id="GBG32007.1"/>
    </source>
</evidence>
<keyword evidence="1" id="KW-1133">Transmembrane helix</keyword>
<dbReference type="Proteomes" id="UP000241890">
    <property type="component" value="Unassembled WGS sequence"/>
</dbReference>
<dbReference type="AlphaFoldDB" id="A0A2R5GMA2"/>
<reference evidence="2 3" key="1">
    <citation type="submission" date="2017-12" db="EMBL/GenBank/DDBJ databases">
        <title>Sequencing, de novo assembly and annotation of complete genome of a new Thraustochytrid species, strain FCC1311.</title>
        <authorList>
            <person name="Sedici K."/>
            <person name="Godart F."/>
            <person name="Aiese Cigliano R."/>
            <person name="Sanseverino W."/>
            <person name="Barakat M."/>
            <person name="Ortet P."/>
            <person name="Marechal E."/>
            <person name="Cagnac O."/>
            <person name="Amato A."/>
        </authorList>
    </citation>
    <scope>NUCLEOTIDE SEQUENCE [LARGE SCALE GENOMIC DNA]</scope>
</reference>
<keyword evidence="3" id="KW-1185">Reference proteome</keyword>
<dbReference type="InParanoid" id="A0A2R5GMA2"/>
<feature type="transmembrane region" description="Helical" evidence="1">
    <location>
        <begin position="52"/>
        <end position="73"/>
    </location>
</feature>
<feature type="transmembrane region" description="Helical" evidence="1">
    <location>
        <begin position="197"/>
        <end position="218"/>
    </location>
</feature>
<protein>
    <submittedName>
        <fullName evidence="2">Uncharacterized protein</fullName>
    </submittedName>
</protein>